<dbReference type="Pfam" id="PF07336">
    <property type="entry name" value="ABATE"/>
    <property type="match status" value="1"/>
</dbReference>
<proteinExistence type="predicted"/>
<dbReference type="PANTHER" id="PTHR35525">
    <property type="entry name" value="BLL6575 PROTEIN"/>
    <property type="match status" value="1"/>
</dbReference>
<feature type="region of interest" description="Disordered" evidence="1">
    <location>
        <begin position="155"/>
        <end position="187"/>
    </location>
</feature>
<feature type="compositionally biased region" description="Basic residues" evidence="1">
    <location>
        <begin position="170"/>
        <end position="187"/>
    </location>
</feature>
<dbReference type="KEGG" id="sphu:SPPYR_0811"/>
<accession>A0A1Y5PPM6</accession>
<evidence type="ECO:0000256" key="1">
    <source>
        <dbReference type="SAM" id="MobiDB-lite"/>
    </source>
</evidence>
<dbReference type="InterPro" id="IPR010852">
    <property type="entry name" value="ABATE"/>
</dbReference>
<dbReference type="InterPro" id="IPR023286">
    <property type="entry name" value="ABATE_dom_sf"/>
</dbReference>
<sequence>MFEFSAGSPALCLVDTIGDRTGAGVERLCDPSDLDRWLHEASLAGAAIRPATGADLAEARRLREATYRSVSALIEAARPDDADIEIINRMARAAPPRPQWREGRVEFIAGDPVAAALSLLAADAVALLAAPHAERVRRCPDCAMIFLDRSPAGRRRWCSSASGCGNRDKVRQHRARRASRRKANPHD</sequence>
<feature type="domain" description="Zinc finger CGNR" evidence="2">
    <location>
        <begin position="135"/>
        <end position="177"/>
    </location>
</feature>
<reference evidence="3" key="1">
    <citation type="submission" date="2016-03" db="EMBL/GenBank/DDBJ databases">
        <authorList>
            <person name="Ploux O."/>
        </authorList>
    </citation>
    <scope>NUCLEOTIDE SEQUENCE</scope>
    <source>
        <strain evidence="3">UC10</strain>
    </source>
</reference>
<dbReference type="Gene3D" id="1.10.3300.10">
    <property type="entry name" value="Jann2411-like domain"/>
    <property type="match status" value="1"/>
</dbReference>
<dbReference type="EMBL" id="LT598653">
    <property type="protein sequence ID" value="SBV31931.1"/>
    <property type="molecule type" value="Genomic_DNA"/>
</dbReference>
<dbReference type="RefSeq" id="WP_295323951.1">
    <property type="nucleotide sequence ID" value="NZ_LT598653.1"/>
</dbReference>
<organism evidence="3">
    <name type="scientific">uncultured Sphingopyxis sp</name>
    <dbReference type="NCBI Taxonomy" id="310581"/>
    <lineage>
        <taxon>Bacteria</taxon>
        <taxon>Pseudomonadati</taxon>
        <taxon>Pseudomonadota</taxon>
        <taxon>Alphaproteobacteria</taxon>
        <taxon>Sphingomonadales</taxon>
        <taxon>Sphingomonadaceae</taxon>
        <taxon>Sphingopyxis</taxon>
        <taxon>environmental samples</taxon>
    </lineage>
</organism>
<protein>
    <recommendedName>
        <fullName evidence="2">Zinc finger CGNR domain-containing protein</fullName>
    </recommendedName>
</protein>
<evidence type="ECO:0000259" key="2">
    <source>
        <dbReference type="Pfam" id="PF11706"/>
    </source>
</evidence>
<dbReference type="InterPro" id="IPR021005">
    <property type="entry name" value="Znf_CGNR"/>
</dbReference>
<evidence type="ECO:0000313" key="3">
    <source>
        <dbReference type="EMBL" id="SBV31931.1"/>
    </source>
</evidence>
<dbReference type="AlphaFoldDB" id="A0A1Y5PPM6"/>
<dbReference type="SUPFAM" id="SSF160904">
    <property type="entry name" value="Jann2411-like"/>
    <property type="match status" value="1"/>
</dbReference>
<dbReference type="Pfam" id="PF11706">
    <property type="entry name" value="zf-CGNR"/>
    <property type="match status" value="1"/>
</dbReference>
<name>A0A1Y5PPM6_9SPHN</name>
<gene>
    <name evidence="3" type="ORF">SPPYR_0811</name>
</gene>
<dbReference type="PANTHER" id="PTHR35525:SF3">
    <property type="entry name" value="BLL6575 PROTEIN"/>
    <property type="match status" value="1"/>
</dbReference>